<feature type="domain" description="VOC" evidence="2">
    <location>
        <begin position="18"/>
        <end position="159"/>
    </location>
</feature>
<dbReference type="Gene3D" id="3.10.180.10">
    <property type="entry name" value="2,3-Dihydroxybiphenyl 1,2-Dioxygenase, domain 1"/>
    <property type="match status" value="2"/>
</dbReference>
<dbReference type="InterPro" id="IPR037523">
    <property type="entry name" value="VOC_core"/>
</dbReference>
<dbReference type="GO" id="GO:0046872">
    <property type="term" value="F:metal ion binding"/>
    <property type="evidence" value="ECO:0007669"/>
    <property type="project" value="UniProtKB-KW"/>
</dbReference>
<dbReference type="PROSITE" id="PS51819">
    <property type="entry name" value="VOC"/>
    <property type="match status" value="2"/>
</dbReference>
<dbReference type="GeneID" id="6141487"/>
<dbReference type="SUPFAM" id="SSF54593">
    <property type="entry name" value="Glyoxalase/Bleomycin resistance protein/Dihydroxybiphenyl dioxygenase"/>
    <property type="match status" value="2"/>
</dbReference>
<dbReference type="GO" id="GO:0051213">
    <property type="term" value="F:dioxygenase activity"/>
    <property type="evidence" value="ECO:0007669"/>
    <property type="project" value="UniProtKB-KW"/>
</dbReference>
<accession>B1LYH7</accession>
<dbReference type="EMBL" id="CP001001">
    <property type="protein sequence ID" value="ACB27361.1"/>
    <property type="molecule type" value="Genomic_DNA"/>
</dbReference>
<protein>
    <submittedName>
        <fullName evidence="3">Glyoxalase/bleomycin resistance protein/dioxygenase</fullName>
    </submittedName>
</protein>
<dbReference type="STRING" id="426355.Mrad2831_5414"/>
<dbReference type="PANTHER" id="PTHR43048:SF3">
    <property type="entry name" value="METHYLMALONYL-COA EPIMERASE, MITOCHONDRIAL"/>
    <property type="match status" value="1"/>
</dbReference>
<dbReference type="GO" id="GO:0004493">
    <property type="term" value="F:methylmalonyl-CoA epimerase activity"/>
    <property type="evidence" value="ECO:0007669"/>
    <property type="project" value="TreeGrafter"/>
</dbReference>
<evidence type="ECO:0000256" key="1">
    <source>
        <dbReference type="ARBA" id="ARBA00022723"/>
    </source>
</evidence>
<dbReference type="eggNOG" id="COG0346">
    <property type="taxonomic scope" value="Bacteria"/>
</dbReference>
<dbReference type="GO" id="GO:0046491">
    <property type="term" value="P:L-methylmalonyl-CoA metabolic process"/>
    <property type="evidence" value="ECO:0007669"/>
    <property type="project" value="TreeGrafter"/>
</dbReference>
<reference evidence="3 4" key="1">
    <citation type="submission" date="2008-03" db="EMBL/GenBank/DDBJ databases">
        <title>Complete sequence of chromosome of Methylobacterium radiotolerans JCM 2831.</title>
        <authorList>
            <consortium name="US DOE Joint Genome Institute"/>
            <person name="Copeland A."/>
            <person name="Lucas S."/>
            <person name="Lapidus A."/>
            <person name="Glavina del Rio T."/>
            <person name="Dalin E."/>
            <person name="Tice H."/>
            <person name="Bruce D."/>
            <person name="Goodwin L."/>
            <person name="Pitluck S."/>
            <person name="Kiss H."/>
            <person name="Brettin T."/>
            <person name="Detter J.C."/>
            <person name="Han C."/>
            <person name="Kuske C.R."/>
            <person name="Schmutz J."/>
            <person name="Larimer F."/>
            <person name="Land M."/>
            <person name="Hauser L."/>
            <person name="Kyrpides N."/>
            <person name="Mikhailova N."/>
            <person name="Marx C.J."/>
            <person name="Richardson P."/>
        </authorList>
    </citation>
    <scope>NUCLEOTIDE SEQUENCE [LARGE SCALE GENOMIC DNA]</scope>
    <source>
        <strain evidence="4">ATCC 27329 / DSM 1819 / JCM 2831 / NBRC 15690 / NCIMB 10815 / 0-1</strain>
    </source>
</reference>
<keyword evidence="3" id="KW-0223">Dioxygenase</keyword>
<sequence length="310" mass="32548">MSGIAPPSGIAPKSGVRALVGFGRTVADLAVTEAFYRDGLGFARIAPPEPLPGAQAEAMGLAGRRATQLRMRLGGQSVTFLTVDPPGAPYPADPAATDPFFQHLAVPVRDMGAAAAQLARLAPMPISRGGPQRLPASTGGVTAYKFRDPDGHPLELIYFPDGPAATRWRDAPGLFLGIDHSAITVTDLDATLAFLTGSLGLWVAERGLNRGPEQARLDGVDDPQVDVIALEPPEPAPHVELLHYRTPATERRLVFGPADRASTRSVFTAADPQSLSHRLRESGQTPLTSADGAAAYCAGPDGHGFLFVRG</sequence>
<dbReference type="PANTHER" id="PTHR43048">
    <property type="entry name" value="METHYLMALONYL-COA EPIMERASE"/>
    <property type="match status" value="1"/>
</dbReference>
<dbReference type="InterPro" id="IPR051785">
    <property type="entry name" value="MMCE/EMCE_epimerase"/>
</dbReference>
<feature type="domain" description="VOC" evidence="2">
    <location>
        <begin position="177"/>
        <end position="310"/>
    </location>
</feature>
<dbReference type="Pfam" id="PF00903">
    <property type="entry name" value="Glyoxalase"/>
    <property type="match status" value="2"/>
</dbReference>
<dbReference type="RefSeq" id="WP_012322305.1">
    <property type="nucleotide sequence ID" value="NC_010505.1"/>
</dbReference>
<dbReference type="InterPro" id="IPR029068">
    <property type="entry name" value="Glyas_Bleomycin-R_OHBP_Dase"/>
</dbReference>
<keyword evidence="3" id="KW-0560">Oxidoreductase</keyword>
<organism evidence="3 4">
    <name type="scientific">Methylobacterium radiotolerans (strain ATCC 27329 / DSM 1819 / JCM 2831 / NBRC 15690 / NCIMB 10815 / 0-1)</name>
    <dbReference type="NCBI Taxonomy" id="426355"/>
    <lineage>
        <taxon>Bacteria</taxon>
        <taxon>Pseudomonadati</taxon>
        <taxon>Pseudomonadota</taxon>
        <taxon>Alphaproteobacteria</taxon>
        <taxon>Hyphomicrobiales</taxon>
        <taxon>Methylobacteriaceae</taxon>
        <taxon>Methylobacterium</taxon>
    </lineage>
</organism>
<dbReference type="InterPro" id="IPR004360">
    <property type="entry name" value="Glyas_Fos-R_dOase_dom"/>
</dbReference>
<name>B1LYH7_METRJ</name>
<keyword evidence="1" id="KW-0479">Metal-binding</keyword>
<gene>
    <name evidence="3" type="ordered locus">Mrad2831_5414</name>
</gene>
<dbReference type="Proteomes" id="UP000006589">
    <property type="component" value="Chromosome"/>
</dbReference>
<proteinExistence type="predicted"/>
<dbReference type="KEGG" id="mrd:Mrad2831_5414"/>
<evidence type="ECO:0000313" key="4">
    <source>
        <dbReference type="Proteomes" id="UP000006589"/>
    </source>
</evidence>
<evidence type="ECO:0000259" key="2">
    <source>
        <dbReference type="PROSITE" id="PS51819"/>
    </source>
</evidence>
<dbReference type="AlphaFoldDB" id="B1LYH7"/>
<dbReference type="PATRIC" id="fig|426355.14.peg.5473"/>
<evidence type="ECO:0000313" key="3">
    <source>
        <dbReference type="EMBL" id="ACB27361.1"/>
    </source>
</evidence>
<dbReference type="HOGENOM" id="CLU_062606_0_0_5"/>